<evidence type="ECO:0000313" key="3">
    <source>
        <dbReference type="Proteomes" id="UP000265618"/>
    </source>
</evidence>
<dbReference type="AlphaFoldDB" id="A0A9K3GMP7"/>
<name>A0A9K3GMP7_9EUKA</name>
<proteinExistence type="predicted"/>
<dbReference type="EMBL" id="BDIP01005099">
    <property type="protein sequence ID" value="GIQ89489.1"/>
    <property type="molecule type" value="Genomic_DNA"/>
</dbReference>
<feature type="coiled-coil region" evidence="1">
    <location>
        <begin position="42"/>
        <end position="112"/>
    </location>
</feature>
<gene>
    <name evidence="2" type="ORF">KIPB_011973</name>
</gene>
<protein>
    <submittedName>
        <fullName evidence="2">Uncharacterized protein</fullName>
    </submittedName>
</protein>
<keyword evidence="3" id="KW-1185">Reference proteome</keyword>
<comment type="caution">
    <text evidence="2">The sequence shown here is derived from an EMBL/GenBank/DDBJ whole genome shotgun (WGS) entry which is preliminary data.</text>
</comment>
<dbReference type="Proteomes" id="UP000265618">
    <property type="component" value="Unassembled WGS sequence"/>
</dbReference>
<reference evidence="2 3" key="1">
    <citation type="journal article" date="2018" name="PLoS ONE">
        <title>The draft genome of Kipferlia bialata reveals reductive genome evolution in fornicate parasites.</title>
        <authorList>
            <person name="Tanifuji G."/>
            <person name="Takabayashi S."/>
            <person name="Kume K."/>
            <person name="Takagi M."/>
            <person name="Nakayama T."/>
            <person name="Kamikawa R."/>
            <person name="Inagaki Y."/>
            <person name="Hashimoto T."/>
        </authorList>
    </citation>
    <scope>NUCLEOTIDE SEQUENCE [LARGE SCALE GENOMIC DNA]</scope>
    <source>
        <strain evidence="2">NY0173</strain>
    </source>
</reference>
<organism evidence="2 3">
    <name type="scientific">Kipferlia bialata</name>
    <dbReference type="NCBI Taxonomy" id="797122"/>
    <lineage>
        <taxon>Eukaryota</taxon>
        <taxon>Metamonada</taxon>
        <taxon>Carpediemonas-like organisms</taxon>
        <taxon>Kipferlia</taxon>
    </lineage>
</organism>
<feature type="non-terminal residue" evidence="2">
    <location>
        <position position="1"/>
    </location>
</feature>
<evidence type="ECO:0000313" key="2">
    <source>
        <dbReference type="EMBL" id="GIQ89489.1"/>
    </source>
</evidence>
<keyword evidence="1" id="KW-0175">Coiled coil</keyword>
<evidence type="ECO:0000256" key="1">
    <source>
        <dbReference type="SAM" id="Coils"/>
    </source>
</evidence>
<accession>A0A9K3GMP7</accession>
<sequence length="152" mass="17679">ARVGEHSLNSNTLVFELQAKLVEGEEQHTAIQEREAGYRNDIFQLERDQELLLDQCEQLEQEAQALYIPKMRRVEREVELVKEAVEQLNVNLEKREKEMAQTQAREAKLKKAVVDAKDHVADAEAMVERNKQLPQRSKKQTRLVEQVQCICI</sequence>